<name>A0A8H8DC64_9ASCO</name>
<dbReference type="RefSeq" id="XP_067547592.1">
    <property type="nucleotide sequence ID" value="XM_067693031.1"/>
</dbReference>
<gene>
    <name evidence="2" type="ORF">I9W82_004004</name>
</gene>
<feature type="compositionally biased region" description="Acidic residues" evidence="1">
    <location>
        <begin position="73"/>
        <end position="85"/>
    </location>
</feature>
<feature type="region of interest" description="Disordered" evidence="1">
    <location>
        <begin position="51"/>
        <end position="91"/>
    </location>
</feature>
<evidence type="ECO:0000313" key="2">
    <source>
        <dbReference type="EMBL" id="KAG5418476.1"/>
    </source>
</evidence>
<dbReference type="OrthoDB" id="4076777at2759"/>
<proteinExistence type="predicted"/>
<keyword evidence="3" id="KW-1185">Reference proteome</keyword>
<dbReference type="Proteomes" id="UP000669133">
    <property type="component" value="Unassembled WGS sequence"/>
</dbReference>
<comment type="caution">
    <text evidence="2">The sequence shown here is derived from an EMBL/GenBank/DDBJ whole genome shotgun (WGS) entry which is preliminary data.</text>
</comment>
<reference evidence="2 3" key="1">
    <citation type="submission" date="2020-12" db="EMBL/GenBank/DDBJ databases">
        <title>Effect of drift, selection, and recombination on the evolution of hybrid genomes in Candida yeast pathogens.</title>
        <authorList>
            <person name="Mixao V."/>
            <person name="Ksiezopolska E."/>
            <person name="Saus E."/>
            <person name="Boekhout T."/>
            <person name="Gacser A."/>
            <person name="Gabaldon T."/>
        </authorList>
    </citation>
    <scope>NUCLEOTIDE SEQUENCE [LARGE SCALE GENOMIC DNA]</scope>
    <source>
        <strain evidence="2 3">BP57</strain>
    </source>
</reference>
<sequence>MLRLFSSSHFKTTRLLSLYQHHSSRRCFHPSCISYKDEKVLKNLADQFQKGDIQPVDEKQNKNKKNAKKQEVDEGAEEEEEDDDINSSSTLPMNQIDEFESYAVLSKQEFLFQMGLDGDKPFMSFHNPNYIDSKRILRNLPDQIDALNPEDMKRVEEIYNELQKLDSNPALHEKFLKRYFYDYENDLMKLGQYIRGINSKFKMLRRNESEKFNPESMIHEYVNDKFKHPYNVVGFDRSLIGMPLRPNTMEKKTVLPRELVQDLPVFDSKINLKKFDLNFMEKDGCINIDPTFVTPLKELYDYENKNYSGGGGGSGGIYSPSAKSPAQQATHAYLTSRLGLPRYNIQIDDTEDYNRLKLNNHQITNRIEQEIRVMKKSLLEEIRTTVESSNAHLMSSDTNNDYIKSNQYILCAIKEELRGTIYIWKSFSILPVYFMLPLTKRRERLLINHLFKLFLINIEDKIEILFKIKYDRARDTQKFMKNIIKNIGHVIKFRLWRYFKTTKNSLNASSAAATISSSIQLPLLKTNFQNKQAVIYSPFAKSPFKRIYWISKKPSNTATTASTARHNKNLRKSSTSVDYAVIGEDLLE</sequence>
<accession>A0A8H8DC64</accession>
<evidence type="ECO:0000256" key="1">
    <source>
        <dbReference type="SAM" id="MobiDB-lite"/>
    </source>
</evidence>
<organism evidence="2 3">
    <name type="scientific">Candida metapsilosis</name>
    <dbReference type="NCBI Taxonomy" id="273372"/>
    <lineage>
        <taxon>Eukaryota</taxon>
        <taxon>Fungi</taxon>
        <taxon>Dikarya</taxon>
        <taxon>Ascomycota</taxon>
        <taxon>Saccharomycotina</taxon>
        <taxon>Pichiomycetes</taxon>
        <taxon>Debaryomycetaceae</taxon>
        <taxon>Candida/Lodderomyces clade</taxon>
        <taxon>Candida</taxon>
    </lineage>
</organism>
<evidence type="ECO:0000313" key="3">
    <source>
        <dbReference type="Proteomes" id="UP000669133"/>
    </source>
</evidence>
<dbReference type="GeneID" id="93652633"/>
<dbReference type="AlphaFoldDB" id="A0A8H8DC64"/>
<protein>
    <submittedName>
        <fullName evidence="2">Uncharacterized protein</fullName>
    </submittedName>
</protein>
<dbReference type="EMBL" id="JAEOAQ010000005">
    <property type="protein sequence ID" value="KAG5418476.1"/>
    <property type="molecule type" value="Genomic_DNA"/>
</dbReference>